<dbReference type="HOGENOM" id="CLU_003963_1_0_1"/>
<feature type="region of interest" description="Disordered" evidence="1">
    <location>
        <begin position="1"/>
        <end position="64"/>
    </location>
</feature>
<sequence>MSNTYGTLNEDNSLHRHSRDGEESPIIGPLRIRKGNEIHHRKNKSSITASQRSLNSIESSNSGAQEINKLHRPDDLSMYSFEGSDGKLQSSRQLGNQDHEGPTDTVQKFSSRANDVALNLSPDLEKKSLNLATRRGSRVLPITEQSGSKRFDHEVLPAKQFSRDTKHLNQKYKYPELSKPRQTPLERLNPTNSPNHTTATTKGMKRFSSAASISTTRASRGSPPPPETPMTDSYELSSPKNLQGWSGSITRDRSQTMTTAQSLNYTPAKFTQVPKPMDSVSAQIGDTRPWTPTESENSKLHSSQTVYQGSSRFARSQSSKEGGRSQLLEQELQQMHLSYSPPPAYSSVSLRASENMQQISCNEKRIRPPATTHVVPKPSIISPPNTPGIQYPGHPAFSNDARRENLNLRSAAQMIPAQKLQNAQPSQDAGPSSPPPLPEGWISHLDQNSGHYYYIHLPTRATQWEFPKGPTPLNHDVPPFPPNLSTYGNPLSSPRLGTFIKTPLASPGFSPCTPGYTDSTMSVGSHNSMMAGYSGPPPSSGVDMYKIAPTNGVYFGPYLRYINMNIERGIWLGSIMLVTDAGQPPTIHIHQSVDLSPNPRQLVPNPISTHQRWTFYRYDVDLQMSDSVTSQWTYAVTSHLGCSRFEFVIAGRQEKRWRFIAQSGNDFAINTSVNERSKLGGTGLMWKDVLQKNKDCGGFHVQLGLGDQIYGDRLWKEIPLLKQWLAISGKENRKGAAWTARHEEDVLHAYFHYYTSHFDQPYLREAFAQIPHMIQIDDHDIFDGFGSYPESMQLSNIFKNIGRIGLETYLLFQHHTTLNTLRKNQNDLDLFTITGSSWHFLRYLGPAVVVVGLDCRSERNQRQILAGSTYQGIFPRIMSLPPSVQHCIWMISKPIIFPRLDTVESIAHTITTAKKGVTGTYNLLGKMTSSVAGVVGGKQAVASGFSQVKRAVGKSGLMGGVLNAFGDIDLADELRDMWTHESKDLERTYMIRTLQGISLQKGIRMTFVSGDVGCSGAGLVHDPSHPGDYKTMYQVIASPIIAAPAPNVLLKMLHNNKTLYVPVNGQKTSNAVSDTKEDMMEIFQSDTNGVARDMKKLMGRRNYVTFTVYSPMDFVPTNQIATTPHGSQKKVIERLCLAIDFVVQDDGNYVAPTKYGPVIIPNLE</sequence>
<dbReference type="CDD" id="cd07389">
    <property type="entry name" value="MPP_PhoD"/>
    <property type="match status" value="1"/>
</dbReference>
<name>A0A061HFG1_BLUGR</name>
<dbReference type="PANTHER" id="PTHR46689:SF2">
    <property type="entry name" value="WW DOMAIN PROTEIN (AFU_ORTHOLOGUE AFUA_6G06520)"/>
    <property type="match status" value="1"/>
</dbReference>
<organism evidence="4">
    <name type="scientific">Blumeria graminis f. sp. tritici 96224</name>
    <dbReference type="NCBI Taxonomy" id="1268274"/>
    <lineage>
        <taxon>Eukaryota</taxon>
        <taxon>Fungi</taxon>
        <taxon>Dikarya</taxon>
        <taxon>Ascomycota</taxon>
        <taxon>Pezizomycotina</taxon>
        <taxon>Leotiomycetes</taxon>
        <taxon>Erysiphales</taxon>
        <taxon>Erysiphaceae</taxon>
        <taxon>Blumeria</taxon>
    </lineage>
</organism>
<dbReference type="InterPro" id="IPR038607">
    <property type="entry name" value="PhoD-like_sf"/>
</dbReference>
<dbReference type="SMART" id="SM00456">
    <property type="entry name" value="WW"/>
    <property type="match status" value="1"/>
</dbReference>
<feature type="region of interest" description="Disordered" evidence="1">
    <location>
        <begin position="76"/>
        <end position="106"/>
    </location>
</feature>
<dbReference type="AlphaFoldDB" id="A0A061HFG1"/>
<dbReference type="InterPro" id="IPR001202">
    <property type="entry name" value="WW_dom"/>
</dbReference>
<protein>
    <submittedName>
        <fullName evidence="4">Bgt-1857</fullName>
    </submittedName>
</protein>
<dbReference type="PANTHER" id="PTHR46689">
    <property type="entry name" value="MEMBRANE PROTEIN, PUTATIVE-RELATED"/>
    <property type="match status" value="1"/>
</dbReference>
<reference evidence="3" key="2">
    <citation type="submission" date="2013-01" db="EMBL/GenBank/DDBJ databases">
        <title>The wheat powdery mildew genome reveals unique evolution of an obligate biotroph.</title>
        <authorList>
            <person name="Oberhaensli S."/>
            <person name="Wicker T."/>
            <person name="Keller B."/>
        </authorList>
    </citation>
    <scope>NUCLEOTIDE SEQUENCE</scope>
    <source>
        <strain evidence="3">96224</strain>
    </source>
</reference>
<dbReference type="Proteomes" id="UP000053110">
    <property type="component" value="Unassembled WGS sequence"/>
</dbReference>
<dbReference type="InterPro" id="IPR036020">
    <property type="entry name" value="WW_dom_sf"/>
</dbReference>
<feature type="compositionally biased region" description="Polar residues" evidence="1">
    <location>
        <begin position="230"/>
        <end position="265"/>
    </location>
</feature>
<dbReference type="EMBL" id="KE375107">
    <property type="protein sequence ID" value="EPQ63576.1"/>
    <property type="molecule type" value="Genomic_DNA"/>
</dbReference>
<dbReference type="Gene3D" id="3.60.21.70">
    <property type="entry name" value="PhoD-like phosphatase"/>
    <property type="match status" value="1"/>
</dbReference>
<feature type="compositionally biased region" description="Low complexity" evidence="1">
    <location>
        <begin position="208"/>
        <end position="221"/>
    </location>
</feature>
<dbReference type="CDD" id="cd00201">
    <property type="entry name" value="WW"/>
    <property type="match status" value="1"/>
</dbReference>
<evidence type="ECO:0000313" key="5">
    <source>
        <dbReference type="Proteomes" id="UP000053110"/>
    </source>
</evidence>
<reference evidence="5" key="1">
    <citation type="journal article" date="2013" name="Nat. Genet.">
        <title>The wheat powdery mildew genome shows the unique evolution of an obligate biotroph.</title>
        <authorList>
            <person name="Wicker T."/>
            <person name="Oberhaensli S."/>
            <person name="Parlange F."/>
            <person name="Buchmann J.P."/>
            <person name="Shatalina M."/>
            <person name="Roffler S."/>
            <person name="Ben-David R."/>
            <person name="Dolezel J."/>
            <person name="Simkova H."/>
            <person name="Schulze-Lefert P."/>
            <person name="Spanu P.D."/>
            <person name="Bruggmann R."/>
            <person name="Amselem J."/>
            <person name="Quesneville H."/>
            <person name="Ver Loren van Themaat E."/>
            <person name="Paape T."/>
            <person name="Shimizu K.K."/>
            <person name="Keller B."/>
        </authorList>
    </citation>
    <scope>NUCLEOTIDE SEQUENCE [LARGE SCALE GENOMIC DNA]</scope>
    <source>
        <strain evidence="5">96224</strain>
    </source>
</reference>
<accession>A0A061HFG1</accession>
<dbReference type="InterPro" id="IPR043904">
    <property type="entry name" value="PhoD_2-like"/>
</dbReference>
<feature type="region of interest" description="Disordered" evidence="1">
    <location>
        <begin position="418"/>
        <end position="439"/>
    </location>
</feature>
<feature type="compositionally biased region" description="Polar residues" evidence="1">
    <location>
        <begin position="87"/>
        <end position="96"/>
    </location>
</feature>
<dbReference type="InterPro" id="IPR018946">
    <property type="entry name" value="PhoD-like_MPP"/>
</dbReference>
<dbReference type="FunFam" id="2.20.70.10:FF:000028">
    <property type="entry name" value="WW domain-containing protein"/>
    <property type="match status" value="1"/>
</dbReference>
<feature type="compositionally biased region" description="Polar residues" evidence="1">
    <location>
        <begin position="189"/>
        <end position="201"/>
    </location>
</feature>
<feature type="region of interest" description="Disordered" evidence="1">
    <location>
        <begin position="362"/>
        <end position="398"/>
    </location>
</feature>
<dbReference type="Pfam" id="PF19050">
    <property type="entry name" value="PhoD_2"/>
    <property type="match status" value="1"/>
</dbReference>
<evidence type="ECO:0000313" key="4">
    <source>
        <dbReference type="EMBL" id="SUZ11695.1"/>
    </source>
</evidence>
<feature type="domain" description="WW" evidence="2">
    <location>
        <begin position="435"/>
        <end position="469"/>
    </location>
</feature>
<feature type="region of interest" description="Disordered" evidence="1">
    <location>
        <begin position="174"/>
        <end position="324"/>
    </location>
</feature>
<feature type="compositionally biased region" description="Polar residues" evidence="1">
    <location>
        <begin position="45"/>
        <end position="64"/>
    </location>
</feature>
<feature type="compositionally biased region" description="Polar residues" evidence="1">
    <location>
        <begin position="1"/>
        <end position="11"/>
    </location>
</feature>
<dbReference type="PROSITE" id="PS01159">
    <property type="entry name" value="WW_DOMAIN_1"/>
    <property type="match status" value="1"/>
</dbReference>
<reference evidence="4" key="3">
    <citation type="submission" date="2018-07" db="EMBL/GenBank/DDBJ databases">
        <authorList>
            <person name="Quirk P.G."/>
            <person name="Krulwich T.A."/>
        </authorList>
    </citation>
    <scope>NUCLEOTIDE SEQUENCE</scope>
    <source>
        <strain evidence="4">96224</strain>
    </source>
</reference>
<dbReference type="OrthoDB" id="2419400at2759"/>
<dbReference type="Pfam" id="PF00397">
    <property type="entry name" value="WW"/>
    <property type="match status" value="1"/>
</dbReference>
<dbReference type="EMBL" id="UIGY01000137">
    <property type="protein sequence ID" value="SUZ11695.1"/>
    <property type="molecule type" value="Genomic_DNA"/>
</dbReference>
<evidence type="ECO:0000259" key="2">
    <source>
        <dbReference type="PROSITE" id="PS50020"/>
    </source>
</evidence>
<feature type="compositionally biased region" description="Polar residues" evidence="1">
    <location>
        <begin position="280"/>
        <end position="320"/>
    </location>
</feature>
<evidence type="ECO:0000313" key="3">
    <source>
        <dbReference type="EMBL" id="EPQ63576.1"/>
    </source>
</evidence>
<gene>
    <name evidence="3" type="ORF">BGT96224_1857</name>
    <name evidence="4" type="ORF">BGT96224V2_LOCUS4849</name>
</gene>
<proteinExistence type="predicted"/>
<dbReference type="Gene3D" id="2.20.70.10">
    <property type="match status" value="1"/>
</dbReference>
<feature type="compositionally biased region" description="Polar residues" evidence="1">
    <location>
        <begin position="419"/>
        <end position="430"/>
    </location>
</feature>
<evidence type="ECO:0000256" key="1">
    <source>
        <dbReference type="SAM" id="MobiDB-lite"/>
    </source>
</evidence>
<dbReference type="SUPFAM" id="SSF51045">
    <property type="entry name" value="WW domain"/>
    <property type="match status" value="1"/>
</dbReference>
<dbReference type="PROSITE" id="PS50020">
    <property type="entry name" value="WW_DOMAIN_2"/>
    <property type="match status" value="1"/>
</dbReference>
<dbReference type="GO" id="GO:0016020">
    <property type="term" value="C:membrane"/>
    <property type="evidence" value="ECO:0007669"/>
    <property type="project" value="TreeGrafter"/>
</dbReference>